<evidence type="ECO:0000313" key="1">
    <source>
        <dbReference type="EMBL" id="EMT50908.1"/>
    </source>
</evidence>
<dbReference type="AlphaFoldDB" id="M8DBX4"/>
<comment type="caution">
    <text evidence="1">The sequence shown here is derived from an EMBL/GenBank/DDBJ whole genome shotgun (WGS) entry which is preliminary data.</text>
</comment>
<reference evidence="1 2" key="1">
    <citation type="submission" date="2013-03" db="EMBL/GenBank/DDBJ databases">
        <title>Assembly of a new bacterial strain Brevibacillus borstelensis AK1.</title>
        <authorList>
            <person name="Rajan I."/>
            <person name="PoliReddy D."/>
            <person name="Sugumar T."/>
            <person name="Rathinam K."/>
            <person name="Alqarawi S."/>
            <person name="Khalil A.B."/>
            <person name="Sivakumar N."/>
        </authorList>
    </citation>
    <scope>NUCLEOTIDE SEQUENCE [LARGE SCALE GENOMIC DNA]</scope>
    <source>
        <strain evidence="1 2">AK1</strain>
    </source>
</reference>
<name>M8DBX4_9BACL</name>
<accession>M8DBX4</accession>
<dbReference type="PATRIC" id="fig|1300222.3.peg.4186"/>
<evidence type="ECO:0000313" key="2">
    <source>
        <dbReference type="Proteomes" id="UP000012081"/>
    </source>
</evidence>
<proteinExistence type="predicted"/>
<dbReference type="EMBL" id="APBN01000011">
    <property type="protein sequence ID" value="EMT50908.1"/>
    <property type="molecule type" value="Genomic_DNA"/>
</dbReference>
<sequence length="87" mass="9908">MSRYQRLGRPRSRFGPGFNIKGNLLQKLLFFGLIDMCEDRVNYFAFLYLKFANPGAGERWEPFAVGERNSGAISVTLTLPLLYSNKA</sequence>
<protein>
    <submittedName>
        <fullName evidence="1">Uncharacterized protein</fullName>
    </submittedName>
</protein>
<dbReference type="Proteomes" id="UP000012081">
    <property type="component" value="Unassembled WGS sequence"/>
</dbReference>
<gene>
    <name evidence="1" type="ORF">I532_19921</name>
</gene>
<keyword evidence="2" id="KW-1185">Reference proteome</keyword>
<organism evidence="1 2">
    <name type="scientific">Brevibacillus borstelensis AK1</name>
    <dbReference type="NCBI Taxonomy" id="1300222"/>
    <lineage>
        <taxon>Bacteria</taxon>
        <taxon>Bacillati</taxon>
        <taxon>Bacillota</taxon>
        <taxon>Bacilli</taxon>
        <taxon>Bacillales</taxon>
        <taxon>Paenibacillaceae</taxon>
        <taxon>Brevibacillus</taxon>
    </lineage>
</organism>